<keyword evidence="2" id="KW-1185">Reference proteome</keyword>
<protein>
    <submittedName>
        <fullName evidence="1">Uncharacterized protein</fullName>
    </submittedName>
</protein>
<comment type="caution">
    <text evidence="1">The sequence shown here is derived from an EMBL/GenBank/DDBJ whole genome shotgun (WGS) entry which is preliminary data.</text>
</comment>
<organism evidence="1 2">
    <name type="scientific">Halocaridina rubra</name>
    <name type="common">Hawaiian red shrimp</name>
    <dbReference type="NCBI Taxonomy" id="373956"/>
    <lineage>
        <taxon>Eukaryota</taxon>
        <taxon>Metazoa</taxon>
        <taxon>Ecdysozoa</taxon>
        <taxon>Arthropoda</taxon>
        <taxon>Crustacea</taxon>
        <taxon>Multicrustacea</taxon>
        <taxon>Malacostraca</taxon>
        <taxon>Eumalacostraca</taxon>
        <taxon>Eucarida</taxon>
        <taxon>Decapoda</taxon>
        <taxon>Pleocyemata</taxon>
        <taxon>Caridea</taxon>
        <taxon>Atyoidea</taxon>
        <taxon>Atyidae</taxon>
        <taxon>Halocaridina</taxon>
    </lineage>
</organism>
<dbReference type="EMBL" id="JAXCGZ010017025">
    <property type="protein sequence ID" value="KAK7069097.1"/>
    <property type="molecule type" value="Genomic_DNA"/>
</dbReference>
<sequence length="53" mass="5917">NVYASSEIVTTLKNEVLLNSSSYVLCCRTVQLVMNKVPSKLPTWINDSCLLEV</sequence>
<gene>
    <name evidence="1" type="ORF">SK128_011322</name>
</gene>
<evidence type="ECO:0000313" key="1">
    <source>
        <dbReference type="EMBL" id="KAK7069097.1"/>
    </source>
</evidence>
<name>A0AAN9A4D8_HALRR</name>
<accession>A0AAN9A4D8</accession>
<evidence type="ECO:0000313" key="2">
    <source>
        <dbReference type="Proteomes" id="UP001381693"/>
    </source>
</evidence>
<dbReference type="AlphaFoldDB" id="A0AAN9A4D8"/>
<dbReference type="Proteomes" id="UP001381693">
    <property type="component" value="Unassembled WGS sequence"/>
</dbReference>
<feature type="non-terminal residue" evidence="1">
    <location>
        <position position="1"/>
    </location>
</feature>
<reference evidence="1 2" key="1">
    <citation type="submission" date="2023-11" db="EMBL/GenBank/DDBJ databases">
        <title>Halocaridina rubra genome assembly.</title>
        <authorList>
            <person name="Smith C."/>
        </authorList>
    </citation>
    <scope>NUCLEOTIDE SEQUENCE [LARGE SCALE GENOMIC DNA]</scope>
    <source>
        <strain evidence="1">EP-1</strain>
        <tissue evidence="1">Whole</tissue>
    </source>
</reference>
<proteinExistence type="predicted"/>